<gene>
    <name evidence="1" type="ORF">C8P68_1177</name>
</gene>
<evidence type="ECO:0000313" key="1">
    <source>
        <dbReference type="EMBL" id="PTQ91834.1"/>
    </source>
</evidence>
<dbReference type="OrthoDB" id="6912309at2"/>
<keyword evidence="2" id="KW-1185">Reference proteome</keyword>
<accession>A0A2T5J4K1</accession>
<comment type="caution">
    <text evidence="1">The sequence shown here is derived from an EMBL/GenBank/DDBJ whole genome shotgun (WGS) entry which is preliminary data.</text>
</comment>
<dbReference type="EMBL" id="QAOQ01000017">
    <property type="protein sequence ID" value="PTQ91834.1"/>
    <property type="molecule type" value="Genomic_DNA"/>
</dbReference>
<dbReference type="InterPro" id="IPR022289">
    <property type="entry name" value="PRTRC_protein-C"/>
</dbReference>
<protein>
    <submittedName>
        <fullName evidence="1">PRTRC genetic system protein C</fullName>
    </submittedName>
</protein>
<dbReference type="RefSeq" id="WP_107831777.1">
    <property type="nucleotide sequence ID" value="NZ_CP160205.1"/>
</dbReference>
<evidence type="ECO:0000313" key="2">
    <source>
        <dbReference type="Proteomes" id="UP000244168"/>
    </source>
</evidence>
<organism evidence="1 2">
    <name type="scientific">Mucilaginibacter yixingensis</name>
    <dbReference type="NCBI Taxonomy" id="1295612"/>
    <lineage>
        <taxon>Bacteria</taxon>
        <taxon>Pseudomonadati</taxon>
        <taxon>Bacteroidota</taxon>
        <taxon>Sphingobacteriia</taxon>
        <taxon>Sphingobacteriales</taxon>
        <taxon>Sphingobacteriaceae</taxon>
        <taxon>Mucilaginibacter</taxon>
    </lineage>
</organism>
<proteinExistence type="predicted"/>
<reference evidence="1 2" key="1">
    <citation type="submission" date="2018-04" db="EMBL/GenBank/DDBJ databases">
        <title>Genomic Encyclopedia of Archaeal and Bacterial Type Strains, Phase II (KMG-II): from individual species to whole genera.</title>
        <authorList>
            <person name="Goeker M."/>
        </authorList>
    </citation>
    <scope>NUCLEOTIDE SEQUENCE [LARGE SCALE GENOMIC DNA]</scope>
    <source>
        <strain evidence="1 2">DSM 26809</strain>
    </source>
</reference>
<dbReference type="Pfam" id="PF14454">
    <property type="entry name" value="Prok_Ub"/>
    <property type="match status" value="1"/>
</dbReference>
<dbReference type="NCBIfam" id="TIGR03738">
    <property type="entry name" value="PRTRC_C"/>
    <property type="match status" value="1"/>
</dbReference>
<dbReference type="Proteomes" id="UP000244168">
    <property type="component" value="Unassembled WGS sequence"/>
</dbReference>
<dbReference type="InterPro" id="IPR032866">
    <property type="entry name" value="Prok_Ub"/>
</dbReference>
<dbReference type="AlphaFoldDB" id="A0A2T5J4K1"/>
<name>A0A2T5J4K1_9SPHI</name>
<sequence>MFFDQLPRIFIYKENGQEIRLDDPDRNLSPEEVCDQYSALYAILTTAKIVGPEYKNDHAEYQFVTTLGTKG</sequence>